<protein>
    <recommendedName>
        <fullName evidence="6">LIM zinc-binding domain-containing protein</fullName>
    </recommendedName>
</protein>
<feature type="region of interest" description="Disordered" evidence="5">
    <location>
        <begin position="76"/>
        <end position="133"/>
    </location>
</feature>
<evidence type="ECO:0000256" key="3">
    <source>
        <dbReference type="ARBA" id="ARBA00023038"/>
    </source>
</evidence>
<name>A0A9W8E6Q0_9FUNG</name>
<dbReference type="EMBL" id="JANBQB010000736">
    <property type="protein sequence ID" value="KAJ1973903.1"/>
    <property type="molecule type" value="Genomic_DNA"/>
</dbReference>
<dbReference type="Pfam" id="PF00412">
    <property type="entry name" value="LIM"/>
    <property type="match status" value="1"/>
</dbReference>
<feature type="region of interest" description="Disordered" evidence="5">
    <location>
        <begin position="1365"/>
        <end position="1454"/>
    </location>
</feature>
<dbReference type="PROSITE" id="PS00478">
    <property type="entry name" value="LIM_DOMAIN_1"/>
    <property type="match status" value="1"/>
</dbReference>
<feature type="compositionally biased region" description="Basic residues" evidence="5">
    <location>
        <begin position="1565"/>
        <end position="1578"/>
    </location>
</feature>
<evidence type="ECO:0000256" key="1">
    <source>
        <dbReference type="ARBA" id="ARBA00022723"/>
    </source>
</evidence>
<keyword evidence="3 4" id="KW-0440">LIM domain</keyword>
<feature type="domain" description="LIM zinc-binding" evidence="6">
    <location>
        <begin position="460"/>
        <end position="520"/>
    </location>
</feature>
<feature type="region of interest" description="Disordered" evidence="5">
    <location>
        <begin position="921"/>
        <end position="952"/>
    </location>
</feature>
<feature type="region of interest" description="Disordered" evidence="5">
    <location>
        <begin position="828"/>
        <end position="903"/>
    </location>
</feature>
<proteinExistence type="predicted"/>
<feature type="region of interest" description="Disordered" evidence="5">
    <location>
        <begin position="1053"/>
        <end position="1080"/>
    </location>
</feature>
<dbReference type="OrthoDB" id="8062037at2759"/>
<dbReference type="PANTHER" id="PTHR24206">
    <property type="entry name" value="OS06G0237300 PROTEIN"/>
    <property type="match status" value="1"/>
</dbReference>
<keyword evidence="2 4" id="KW-0862">Zinc</keyword>
<evidence type="ECO:0000256" key="2">
    <source>
        <dbReference type="ARBA" id="ARBA00022833"/>
    </source>
</evidence>
<feature type="compositionally biased region" description="Pro residues" evidence="5">
    <location>
        <begin position="1022"/>
        <end position="1038"/>
    </location>
</feature>
<feature type="region of interest" description="Disordered" evidence="5">
    <location>
        <begin position="1555"/>
        <end position="1588"/>
    </location>
</feature>
<dbReference type="Proteomes" id="UP001151582">
    <property type="component" value="Unassembled WGS sequence"/>
</dbReference>
<feature type="compositionally biased region" description="Pro residues" evidence="5">
    <location>
        <begin position="1060"/>
        <end position="1077"/>
    </location>
</feature>
<dbReference type="InterPro" id="IPR001781">
    <property type="entry name" value="Znf_LIM"/>
</dbReference>
<dbReference type="PROSITE" id="PS50023">
    <property type="entry name" value="LIM_DOMAIN_2"/>
    <property type="match status" value="2"/>
</dbReference>
<evidence type="ECO:0000256" key="4">
    <source>
        <dbReference type="PROSITE-ProRule" id="PRU00125"/>
    </source>
</evidence>
<feature type="compositionally biased region" description="Low complexity" evidence="5">
    <location>
        <begin position="1430"/>
        <end position="1444"/>
    </location>
</feature>
<feature type="compositionally biased region" description="Low complexity" evidence="5">
    <location>
        <begin position="99"/>
        <end position="112"/>
    </location>
</feature>
<feature type="compositionally biased region" description="Pro residues" evidence="5">
    <location>
        <begin position="928"/>
        <end position="949"/>
    </location>
</feature>
<feature type="region of interest" description="Disordered" evidence="5">
    <location>
        <begin position="1098"/>
        <end position="1120"/>
    </location>
</feature>
<feature type="compositionally biased region" description="Polar residues" evidence="5">
    <location>
        <begin position="828"/>
        <end position="841"/>
    </location>
</feature>
<accession>A0A9W8E6Q0</accession>
<keyword evidence="1 4" id="KW-0479">Metal-binding</keyword>
<dbReference type="Gene3D" id="2.10.110.10">
    <property type="entry name" value="Cysteine Rich Protein"/>
    <property type="match status" value="2"/>
</dbReference>
<feature type="region of interest" description="Disordered" evidence="5">
    <location>
        <begin position="648"/>
        <end position="669"/>
    </location>
</feature>
<dbReference type="SMART" id="SM00132">
    <property type="entry name" value="LIM"/>
    <property type="match status" value="2"/>
</dbReference>
<comment type="caution">
    <text evidence="7">The sequence shown here is derived from an EMBL/GenBank/DDBJ whole genome shotgun (WGS) entry which is preliminary data.</text>
</comment>
<evidence type="ECO:0000313" key="7">
    <source>
        <dbReference type="EMBL" id="KAJ1973903.1"/>
    </source>
</evidence>
<dbReference type="PRINTS" id="PR01217">
    <property type="entry name" value="PRICHEXTENSN"/>
</dbReference>
<reference evidence="7" key="1">
    <citation type="submission" date="2022-07" db="EMBL/GenBank/DDBJ databases">
        <title>Phylogenomic reconstructions and comparative analyses of Kickxellomycotina fungi.</title>
        <authorList>
            <person name="Reynolds N.K."/>
            <person name="Stajich J.E."/>
            <person name="Barry K."/>
            <person name="Grigoriev I.V."/>
            <person name="Crous P."/>
            <person name="Smith M.E."/>
        </authorList>
    </citation>
    <scope>NUCLEOTIDE SEQUENCE</scope>
    <source>
        <strain evidence="7">RSA 567</strain>
    </source>
</reference>
<sequence>APFSYDIRVSGDISPYNENNDGRTTRVSVKITSSDDVFNILQARRAGGGVGRPVSIGSPRELLNVDVNARVNPMFDKELPPNRPRYPQSHNAHHSPVHVPVRSRPSSHASSPVPVPEAKRGGGQGSGRDGRMPLTITETATPSSDQEAMNRFFNRPPSAQSRTELAEVMARTANRSFESPVGQSPAETPLPPPSECELDEVLRRTAAMSNASMVTTRQGMSKSPPVDLASRSVLDMVNLFNHRRGGRVTSRQGSATGSALDDSGISSHAYPFTKRSDDFEMSHAVVPIRSISPPPSLGRSFASLLPPEANFARQESVARSCSPPTPLQRAWLCGSKAGGSVAHEIYSAMRSPQASSAKGARDSPYVTSAHASPAAHPYTQTHFPHTPTFNYGSPRPSSSAKSVTTQSVYASSAPGSRETSFVNVTTMTNGLNNSSSFLIYDEPRRVQIAQVQTEPVNCFEVCHLCNQLIERADRVVPQDRPIHRHCLKCTVCGEQLTVDNFATLEDAFYCQTHYVTRQRFISSIAPPDLELPSNGGQSALLSYHPAPVEYSVAESRRDEASPAGDFHSHDVSVVCACTCSCLYCPFGLYGVAPSVGTANHDRCDCVCACPVCVRARAIHSRMGTPPSSTPAFDKSIIPYPTISDPTPFSTQSMAGGDNTTSSRDPTPNHSFNRSTIHEKACTCHCYCSFCPLALYGLASVIDDNSPQPCHCSCTCSICMRANSIYESYGAPPPLRPKTPAGCRNPGADIPCLLETKEALGDASVLECGCGPCRDQRALDATMIENIMAYYYTKAVTDASFILSPRDPRYIRVICPCCRCRKYRMANFSGTGSPQASPQPSIVLSPAAKPNDSPIHRALRGGSQASSRGGHTITLLKTPEVKPVTANSSAHPAPATATPPSGPKSGHFGKCPCPSCQMPCAAPASAGPPSQPPNPPKSHKTPPPPSPPPSGAKAGDFGKCPCPNCQTASPAPAAKGGPHSRPPISPPAPPTPPAGPKPVDFGKCPCPNCQTADTGSGSKGGPPKTPPPPSSPPFPPKPPGDFGRCPCPNCSTSAGPGNAGKPPPKPPASPPAKPPSNGPPKDFGVCPCPNCQTAMSFNAAQGSGKPPSGPPKSPPASGKPSNENRCPCPNCHVVLTGPAQLPKPASPPRAPSPPASPPKPPSGAAKGNESPHAFNCPCPNCLYYARKPSSSDKSPRPAATGSKQGGTAGHAGSSCVASAASNNDTCTCTCPCALCALSPKYDLQVQVSVETDDPKSGGNCCSPTVVTKEIHDAPCRCVCICACCTRARKFCDPNASSMDVTCPTQRHVAVDVGADGKANIIVNGNLDEKRKRHTEEFRTRSPRGSEWLTERIYDNYVRTVIEERQRRLNSPKAVSPMPQSTVANGNRGGRALHNPMVPSPLTLSLVEPPQPEEYPHRRSLDASMVSECRSDSSLDSGSRSPLSPSARLKRKSAIRQGRACLSPTENRFNRSFFGASFDRSNEMVDGKNNWPHPKCPACNQICYMFDQVSFDGVFYHKQCLKCHQCRRVLSPANCMRVRDDLYCTNHGSILLRRRSMLIGPEASRPKPTKRRPPSVRKNRAYTTPSPNASVCSQCPCNEPFQQPGAGGSQEPRHCNCDTQSVGSNASSNVSSLLNQSSSQTGHYYNPFNVLSREMTSLEKRFKETEKYMRKSLRPKV</sequence>
<feature type="compositionally biased region" description="Low complexity" evidence="5">
    <location>
        <begin position="884"/>
        <end position="898"/>
    </location>
</feature>
<feature type="compositionally biased region" description="Polar residues" evidence="5">
    <location>
        <begin position="175"/>
        <end position="186"/>
    </location>
</feature>
<evidence type="ECO:0000259" key="6">
    <source>
        <dbReference type="PROSITE" id="PS50023"/>
    </source>
</evidence>
<feature type="compositionally biased region" description="Pro residues" evidence="5">
    <location>
        <begin position="1143"/>
        <end position="1160"/>
    </location>
</feature>
<feature type="domain" description="LIM zinc-binding" evidence="6">
    <location>
        <begin position="1492"/>
        <end position="1552"/>
    </location>
</feature>
<feature type="non-terminal residue" evidence="7">
    <location>
        <position position="1"/>
    </location>
</feature>
<feature type="compositionally biased region" description="Pro residues" evidence="5">
    <location>
        <begin position="979"/>
        <end position="995"/>
    </location>
</feature>
<feature type="region of interest" description="Disordered" evidence="5">
    <location>
        <begin position="175"/>
        <end position="195"/>
    </location>
</feature>
<feature type="region of interest" description="Disordered" evidence="5">
    <location>
        <begin position="968"/>
        <end position="1039"/>
    </location>
</feature>
<evidence type="ECO:0000256" key="5">
    <source>
        <dbReference type="SAM" id="MobiDB-lite"/>
    </source>
</evidence>
<dbReference type="GO" id="GO:0046872">
    <property type="term" value="F:metal ion binding"/>
    <property type="evidence" value="ECO:0007669"/>
    <property type="project" value="UniProtKB-KW"/>
</dbReference>
<feature type="compositionally biased region" description="Polar residues" evidence="5">
    <location>
        <begin position="1579"/>
        <end position="1588"/>
    </location>
</feature>
<feature type="region of interest" description="Disordered" evidence="5">
    <location>
        <begin position="1138"/>
        <end position="1167"/>
    </location>
</feature>
<evidence type="ECO:0000313" key="8">
    <source>
        <dbReference type="Proteomes" id="UP001151582"/>
    </source>
</evidence>
<gene>
    <name evidence="7" type="ORF">H4R34_004919</name>
</gene>
<organism evidence="7 8">
    <name type="scientific">Dimargaris verticillata</name>
    <dbReference type="NCBI Taxonomy" id="2761393"/>
    <lineage>
        <taxon>Eukaryota</taxon>
        <taxon>Fungi</taxon>
        <taxon>Fungi incertae sedis</taxon>
        <taxon>Zoopagomycota</taxon>
        <taxon>Kickxellomycotina</taxon>
        <taxon>Dimargaritomycetes</taxon>
        <taxon>Dimargaritales</taxon>
        <taxon>Dimargaritaceae</taxon>
        <taxon>Dimargaris</taxon>
    </lineage>
</organism>
<keyword evidence="8" id="KW-1185">Reference proteome</keyword>